<dbReference type="RefSeq" id="WP_379907038.1">
    <property type="nucleotide sequence ID" value="NZ_JBHRTR010000054.1"/>
</dbReference>
<dbReference type="PANTHER" id="PTHR43883:SF1">
    <property type="entry name" value="GLUCONOKINASE"/>
    <property type="match status" value="1"/>
</dbReference>
<evidence type="ECO:0000313" key="2">
    <source>
        <dbReference type="EMBL" id="MFC3231540.1"/>
    </source>
</evidence>
<reference evidence="3" key="1">
    <citation type="journal article" date="2019" name="Int. J. Syst. Evol. Microbiol.">
        <title>The Global Catalogue of Microorganisms (GCM) 10K type strain sequencing project: providing services to taxonomists for standard genome sequencing and annotation.</title>
        <authorList>
            <consortium name="The Broad Institute Genomics Platform"/>
            <consortium name="The Broad Institute Genome Sequencing Center for Infectious Disease"/>
            <person name="Wu L."/>
            <person name="Ma J."/>
        </authorList>
    </citation>
    <scope>NUCLEOTIDE SEQUENCE [LARGE SCALE GENOMIC DNA]</scope>
    <source>
        <strain evidence="3">KCTC 42964</strain>
    </source>
</reference>
<dbReference type="InterPro" id="IPR002575">
    <property type="entry name" value="Aminoglycoside_PTrfase"/>
</dbReference>
<evidence type="ECO:0000313" key="3">
    <source>
        <dbReference type="Proteomes" id="UP001595528"/>
    </source>
</evidence>
<comment type="caution">
    <text evidence="2">The sequence shown here is derived from an EMBL/GenBank/DDBJ whole genome shotgun (WGS) entry which is preliminary data.</text>
</comment>
<proteinExistence type="predicted"/>
<name>A0ABV7LB32_9PROT</name>
<sequence>MAGRDGDGAPGGRQDESFATLADPAAWPPALEQPGDAPIRRVDTHAAAVFLGKRHVLKIKRAVRFSFLDFTTVDRRRAVCEAELRLNRRTAPEIYLRTGAIVRRGDGLALLDDAADAGGHPVVDWLVVMRRFDEDGLLADVAKSGRLTDSICDEVARQVAALHRAEAPRRDLGGVPALQRTLEGALGEIHAHDDDGILDAERVAAAEEALRAAFEAARDGIEARRRDGFVRHVHGDLHLGNICLFGGQPRLFDCIEFNEEFAVIDILYDLAFLLMDLWHAGRPAQANRVLNFWLEDLHDMPARLDGLSLLPLYLALRAAIRTHVHCSMAAVQQDAAAARSQAETAQAYLAELTAFLAPAQPVLLGIGGLSGTGKSTLARRLAPMLGRIPGAVVLRSDAIRKAMWGVSPTEKLPTEAYAAGQSEAVYAELRRQAAAALQAGQAVIADAVHARPEERAALADLARECGVPFHGLWLDAPDPELEARLAARHGDVSDADSAVLQRQRAYDIGPLDWSRVATGGGIDATVAAVRDVMPGGWLRVPPGMA</sequence>
<dbReference type="Pfam" id="PF01636">
    <property type="entry name" value="APH"/>
    <property type="match status" value="1"/>
</dbReference>
<feature type="domain" description="Aminoglycoside phosphotransferase" evidence="1">
    <location>
        <begin position="137"/>
        <end position="301"/>
    </location>
</feature>
<accession>A0ABV7LB32</accession>
<dbReference type="InterPro" id="IPR011009">
    <property type="entry name" value="Kinase-like_dom_sf"/>
</dbReference>
<protein>
    <submittedName>
        <fullName evidence="2">AAA family ATPase</fullName>
    </submittedName>
</protein>
<organism evidence="2 3">
    <name type="scientific">Marinibaculum pumilum</name>
    <dbReference type="NCBI Taxonomy" id="1766165"/>
    <lineage>
        <taxon>Bacteria</taxon>
        <taxon>Pseudomonadati</taxon>
        <taxon>Pseudomonadota</taxon>
        <taxon>Alphaproteobacteria</taxon>
        <taxon>Rhodospirillales</taxon>
        <taxon>Rhodospirillaceae</taxon>
        <taxon>Marinibaculum</taxon>
    </lineage>
</organism>
<dbReference type="Proteomes" id="UP001595528">
    <property type="component" value="Unassembled WGS sequence"/>
</dbReference>
<dbReference type="Gene3D" id="3.90.1200.10">
    <property type="match status" value="1"/>
</dbReference>
<dbReference type="Pfam" id="PF13671">
    <property type="entry name" value="AAA_33"/>
    <property type="match status" value="1"/>
</dbReference>
<dbReference type="PANTHER" id="PTHR43883">
    <property type="entry name" value="SLR0207 PROTEIN"/>
    <property type="match status" value="1"/>
</dbReference>
<evidence type="ECO:0000259" key="1">
    <source>
        <dbReference type="Pfam" id="PF01636"/>
    </source>
</evidence>
<gene>
    <name evidence="2" type="ORF">ACFOGJ_30110</name>
</gene>
<dbReference type="InterPro" id="IPR027417">
    <property type="entry name" value="P-loop_NTPase"/>
</dbReference>
<keyword evidence="3" id="KW-1185">Reference proteome</keyword>
<dbReference type="InterPro" id="IPR052732">
    <property type="entry name" value="Cell-binding_unc_protein"/>
</dbReference>
<dbReference type="Gene3D" id="3.40.50.300">
    <property type="entry name" value="P-loop containing nucleotide triphosphate hydrolases"/>
    <property type="match status" value="1"/>
</dbReference>
<dbReference type="EMBL" id="JBHRTR010000054">
    <property type="protein sequence ID" value="MFC3231540.1"/>
    <property type="molecule type" value="Genomic_DNA"/>
</dbReference>
<dbReference type="SUPFAM" id="SSF56112">
    <property type="entry name" value="Protein kinase-like (PK-like)"/>
    <property type="match status" value="1"/>
</dbReference>
<dbReference type="SUPFAM" id="SSF52540">
    <property type="entry name" value="P-loop containing nucleoside triphosphate hydrolases"/>
    <property type="match status" value="1"/>
</dbReference>